<name>A0A7J6XGZ1_THATH</name>
<comment type="similarity">
    <text evidence="1 3">Belongs to the UPP synthase family.</text>
</comment>
<gene>
    <name evidence="4" type="ORF">FRX31_002011</name>
</gene>
<organism evidence="4 5">
    <name type="scientific">Thalictrum thalictroides</name>
    <name type="common">Rue-anemone</name>
    <name type="synonym">Anemone thalictroides</name>
    <dbReference type="NCBI Taxonomy" id="46969"/>
    <lineage>
        <taxon>Eukaryota</taxon>
        <taxon>Viridiplantae</taxon>
        <taxon>Streptophyta</taxon>
        <taxon>Embryophyta</taxon>
        <taxon>Tracheophyta</taxon>
        <taxon>Spermatophyta</taxon>
        <taxon>Magnoliopsida</taxon>
        <taxon>Ranunculales</taxon>
        <taxon>Ranunculaceae</taxon>
        <taxon>Thalictroideae</taxon>
        <taxon>Thalictrum</taxon>
    </lineage>
</organism>
<dbReference type="CDD" id="cd00475">
    <property type="entry name" value="Cis_IPPS"/>
    <property type="match status" value="1"/>
</dbReference>
<dbReference type="GO" id="GO:0045547">
    <property type="term" value="F:ditrans,polycis-polyprenyl diphosphate synthase [(2E,6E)-farnesyl diphosphate specific] activity"/>
    <property type="evidence" value="ECO:0007669"/>
    <property type="project" value="TreeGrafter"/>
</dbReference>
<dbReference type="InterPro" id="IPR001441">
    <property type="entry name" value="UPP_synth-like"/>
</dbReference>
<comment type="caution">
    <text evidence="4">The sequence shown here is derived from an EMBL/GenBank/DDBJ whole genome shotgun (WGS) entry which is preliminary data.</text>
</comment>
<evidence type="ECO:0000313" key="5">
    <source>
        <dbReference type="Proteomes" id="UP000554482"/>
    </source>
</evidence>
<dbReference type="PANTHER" id="PTHR10291:SF43">
    <property type="entry name" value="DEHYDRODOLICHYL DIPHOSPHATE SYNTHASE COMPLEX SUBUNIT DHDDS"/>
    <property type="match status" value="1"/>
</dbReference>
<dbReference type="PANTHER" id="PTHR10291">
    <property type="entry name" value="DEHYDRODOLICHYL DIPHOSPHATE SYNTHASE FAMILY MEMBER"/>
    <property type="match status" value="1"/>
</dbReference>
<proteinExistence type="inferred from homology"/>
<evidence type="ECO:0000313" key="4">
    <source>
        <dbReference type="EMBL" id="KAF5208405.1"/>
    </source>
</evidence>
<sequence>MLAEGPIPVHIAFIMDGNRRFARKQNLKEGAGHKVGFFALLAVLKYCNELGVKFLTAYAFSIDNFKRRPEEVQYVMSLLEEKANEILNEEHILYQYGVRVRFIGNLKLLNEPTRIAAEKAMEATAKNDKIVLSICVAYSSTDEIVHAVQEVCNDKRSNIQTLALAADNTTNEIYVDAREGIDRDSTIKLADVERHMYLAGIPDPDILVRTSGETRLSNFLLWQTTHCFLHSPSVLWPSFTLWTLIWIILDYQRAQSYLDKKKKLI</sequence>
<dbReference type="HAMAP" id="MF_01139">
    <property type="entry name" value="ISPT"/>
    <property type="match status" value="1"/>
</dbReference>
<evidence type="ECO:0000256" key="3">
    <source>
        <dbReference type="RuleBase" id="RU363018"/>
    </source>
</evidence>
<dbReference type="SUPFAM" id="SSF64005">
    <property type="entry name" value="Undecaprenyl diphosphate synthase"/>
    <property type="match status" value="1"/>
</dbReference>
<dbReference type="InterPro" id="IPR018520">
    <property type="entry name" value="UPP_synth-like_CS"/>
</dbReference>
<dbReference type="Gene3D" id="3.40.1180.10">
    <property type="entry name" value="Decaprenyl diphosphate synthase-like"/>
    <property type="match status" value="1"/>
</dbReference>
<dbReference type="Proteomes" id="UP000554482">
    <property type="component" value="Unassembled WGS sequence"/>
</dbReference>
<dbReference type="EC" id="2.5.1.-" evidence="3"/>
<dbReference type="GO" id="GO:0005783">
    <property type="term" value="C:endoplasmic reticulum"/>
    <property type="evidence" value="ECO:0007669"/>
    <property type="project" value="TreeGrafter"/>
</dbReference>
<dbReference type="PROSITE" id="PS01066">
    <property type="entry name" value="UPP_SYNTHASE"/>
    <property type="match status" value="1"/>
</dbReference>
<dbReference type="InterPro" id="IPR036424">
    <property type="entry name" value="UPP_synth-like_sf"/>
</dbReference>
<dbReference type="GO" id="GO:0016094">
    <property type="term" value="P:polyprenol biosynthetic process"/>
    <property type="evidence" value="ECO:0007669"/>
    <property type="project" value="TreeGrafter"/>
</dbReference>
<evidence type="ECO:0000256" key="1">
    <source>
        <dbReference type="ARBA" id="ARBA00005432"/>
    </source>
</evidence>
<dbReference type="OrthoDB" id="4173905at2759"/>
<dbReference type="AlphaFoldDB" id="A0A7J6XGZ1"/>
<dbReference type="EMBL" id="JABWDY010000059">
    <property type="protein sequence ID" value="KAF5208405.1"/>
    <property type="molecule type" value="Genomic_DNA"/>
</dbReference>
<protein>
    <recommendedName>
        <fullName evidence="3">Alkyl transferase</fullName>
        <ecNumber evidence="3">2.5.1.-</ecNumber>
    </recommendedName>
</protein>
<dbReference type="Pfam" id="PF01255">
    <property type="entry name" value="Prenyltransf"/>
    <property type="match status" value="1"/>
</dbReference>
<reference evidence="4 5" key="1">
    <citation type="submission" date="2020-06" db="EMBL/GenBank/DDBJ databases">
        <title>Transcriptomic and genomic resources for Thalictrum thalictroides and T. hernandezii: Facilitating candidate gene discovery in an emerging model plant lineage.</title>
        <authorList>
            <person name="Arias T."/>
            <person name="Riano-Pachon D.M."/>
            <person name="Di Stilio V.S."/>
        </authorList>
    </citation>
    <scope>NUCLEOTIDE SEQUENCE [LARGE SCALE GENOMIC DNA]</scope>
    <source>
        <strain evidence="5">cv. WT478/WT964</strain>
        <tissue evidence="4">Leaves</tissue>
    </source>
</reference>
<accession>A0A7J6XGZ1</accession>
<keyword evidence="5" id="KW-1185">Reference proteome</keyword>
<dbReference type="NCBIfam" id="TIGR00055">
    <property type="entry name" value="uppS"/>
    <property type="match status" value="1"/>
</dbReference>
<evidence type="ECO:0000256" key="2">
    <source>
        <dbReference type="ARBA" id="ARBA00022679"/>
    </source>
</evidence>
<keyword evidence="2 3" id="KW-0808">Transferase</keyword>